<comment type="similarity">
    <text evidence="2 5">Belongs to the bacterial histone-like protein family.</text>
</comment>
<evidence type="ECO:0000256" key="3">
    <source>
        <dbReference type="ARBA" id="ARBA00023067"/>
    </source>
</evidence>
<dbReference type="PRINTS" id="PR01727">
    <property type="entry name" value="DNABINDINGHU"/>
</dbReference>
<dbReference type="Pfam" id="PF00216">
    <property type="entry name" value="Bac_DNA_binding"/>
    <property type="match status" value="1"/>
</dbReference>
<dbReference type="SMART" id="SM00411">
    <property type="entry name" value="BHL"/>
    <property type="match status" value="1"/>
</dbReference>
<dbReference type="FunFam" id="4.10.520.10:FF:000001">
    <property type="entry name" value="DNA-binding protein HU"/>
    <property type="match status" value="1"/>
</dbReference>
<dbReference type="InterPro" id="IPR020816">
    <property type="entry name" value="Histone-like_DNA-bd_CS"/>
</dbReference>
<dbReference type="PANTHER" id="PTHR33175">
    <property type="entry name" value="DNA-BINDING PROTEIN HU"/>
    <property type="match status" value="1"/>
</dbReference>
<evidence type="ECO:0000313" key="7">
    <source>
        <dbReference type="Proteomes" id="UP001163440"/>
    </source>
</evidence>
<dbReference type="GO" id="GO:1990178">
    <property type="term" value="C:HU-DNA complex"/>
    <property type="evidence" value="ECO:0007669"/>
    <property type="project" value="UniProtKB-ARBA"/>
</dbReference>
<dbReference type="Proteomes" id="UP001163440">
    <property type="component" value="Chromosome"/>
</dbReference>
<reference evidence="6" key="1">
    <citation type="submission" date="2022-11" db="EMBL/GenBank/DDBJ databases">
        <title>The whole genome sequencing of pests is an important tool to study the evolution of the plant-insect interaction and insecticide resistance.</title>
        <authorList>
            <person name="Kananovich Y."/>
        </authorList>
    </citation>
    <scope>NUCLEOTIDE SEQUENCE</scope>
    <source>
        <strain evidence="6">BSU_Bre_2018</strain>
    </source>
</reference>
<keyword evidence="3" id="KW-0226">DNA condensation</keyword>
<comment type="function">
    <text evidence="1">Histone-like DNA-binding protein which is capable of wrapping DNA to stabilize it, and thus to prevent its denaturation under extreme environmental conditions.</text>
</comment>
<organism evidence="6 7">
    <name type="scientific">Buchnera aphidicola</name>
    <name type="common">Brevicoryne brassicae</name>
    <dbReference type="NCBI Taxonomy" id="911343"/>
    <lineage>
        <taxon>Bacteria</taxon>
        <taxon>Pseudomonadati</taxon>
        <taxon>Pseudomonadota</taxon>
        <taxon>Gammaproteobacteria</taxon>
        <taxon>Enterobacterales</taxon>
        <taxon>Erwiniaceae</taxon>
        <taxon>Buchnera</taxon>
    </lineage>
</organism>
<dbReference type="PANTHER" id="PTHR33175:SF12">
    <property type="entry name" value="DNA-BINDING PROTEIN HU-ALPHA"/>
    <property type="match status" value="1"/>
</dbReference>
<evidence type="ECO:0000256" key="1">
    <source>
        <dbReference type="ARBA" id="ARBA00003819"/>
    </source>
</evidence>
<dbReference type="GO" id="GO:0042802">
    <property type="term" value="F:identical protein binding"/>
    <property type="evidence" value="ECO:0007669"/>
    <property type="project" value="UniProtKB-ARBA"/>
</dbReference>
<dbReference type="GO" id="GO:0003677">
    <property type="term" value="F:DNA binding"/>
    <property type="evidence" value="ECO:0007669"/>
    <property type="project" value="UniProtKB-KW"/>
</dbReference>
<dbReference type="InterPro" id="IPR010992">
    <property type="entry name" value="IHF-like_DNA-bd_dom_sf"/>
</dbReference>
<dbReference type="InterPro" id="IPR000119">
    <property type="entry name" value="Hist_DNA-bd"/>
</dbReference>
<evidence type="ECO:0000256" key="2">
    <source>
        <dbReference type="ARBA" id="ARBA00010529"/>
    </source>
</evidence>
<evidence type="ECO:0000256" key="4">
    <source>
        <dbReference type="ARBA" id="ARBA00023125"/>
    </source>
</evidence>
<name>A0AAJ5PUZ4_9GAMM</name>
<evidence type="ECO:0000256" key="5">
    <source>
        <dbReference type="RuleBase" id="RU003939"/>
    </source>
</evidence>
<proteinExistence type="inferred from homology"/>
<accession>A0AAJ5PUZ4</accession>
<dbReference type="GO" id="GO:0030261">
    <property type="term" value="P:chromosome condensation"/>
    <property type="evidence" value="ECO:0007669"/>
    <property type="project" value="UniProtKB-KW"/>
</dbReference>
<gene>
    <name evidence="6" type="ORF">OW720_00165</name>
</gene>
<dbReference type="GO" id="GO:0005829">
    <property type="term" value="C:cytosol"/>
    <property type="evidence" value="ECO:0007669"/>
    <property type="project" value="TreeGrafter"/>
</dbReference>
<sequence length="100" mass="11085">MFKFKYKGKVMNKTQLIDIVSKKSNLSKIQAKSILENTLSTIIQSLKKGESVQIVGFGTFKVNLRSSRTGRNPQTGKEIQIPATKVPSFISGKTLKNAIK</sequence>
<dbReference type="GO" id="GO:0030527">
    <property type="term" value="F:structural constituent of chromatin"/>
    <property type="evidence" value="ECO:0007669"/>
    <property type="project" value="InterPro"/>
</dbReference>
<dbReference type="GO" id="GO:0006270">
    <property type="term" value="P:DNA replication initiation"/>
    <property type="evidence" value="ECO:0007669"/>
    <property type="project" value="UniProtKB-ARBA"/>
</dbReference>
<dbReference type="PROSITE" id="PS00045">
    <property type="entry name" value="HISTONE_LIKE"/>
    <property type="match status" value="1"/>
</dbReference>
<keyword evidence="4 6" id="KW-0238">DNA-binding</keyword>
<dbReference type="SUPFAM" id="SSF47729">
    <property type="entry name" value="IHF-like DNA-binding proteins"/>
    <property type="match status" value="1"/>
</dbReference>
<dbReference type="AlphaFoldDB" id="A0AAJ5PUZ4"/>
<dbReference type="Gene3D" id="4.10.520.10">
    <property type="entry name" value="IHF-like DNA-binding proteins"/>
    <property type="match status" value="1"/>
</dbReference>
<dbReference type="EMBL" id="CP113406">
    <property type="protein sequence ID" value="WAI19254.1"/>
    <property type="molecule type" value="Genomic_DNA"/>
</dbReference>
<dbReference type="GO" id="GO:1990103">
    <property type="term" value="C:DnaA-HU complex"/>
    <property type="evidence" value="ECO:0007669"/>
    <property type="project" value="UniProtKB-ARBA"/>
</dbReference>
<evidence type="ECO:0000313" key="6">
    <source>
        <dbReference type="EMBL" id="WAI19254.1"/>
    </source>
</evidence>
<dbReference type="GO" id="GO:0006351">
    <property type="term" value="P:DNA-templated transcription"/>
    <property type="evidence" value="ECO:0007669"/>
    <property type="project" value="UniProtKB-ARBA"/>
</dbReference>
<dbReference type="CDD" id="cd13831">
    <property type="entry name" value="HU"/>
    <property type="match status" value="1"/>
</dbReference>
<protein>
    <submittedName>
        <fullName evidence="6">HU family DNA-binding protein</fullName>
    </submittedName>
</protein>